<comment type="similarity">
    <text evidence="5">Belongs to the adaptor complexes medium subunit family.</text>
</comment>
<dbReference type="EMBL" id="FO082872">
    <property type="protein sequence ID" value="SJK86079.1"/>
    <property type="molecule type" value="Genomic_DNA"/>
</dbReference>
<dbReference type="KEGG" id="bmic:BMR1_02g03115"/>
<sequence length="447" mass="51182">MLIDHFYTFSAQGDVLISRTFLQYNNERLQLPETLFIDYLSDQKNVAPVFSVPLKDGNVYFAHIRRQDMIFVLTTYKPLPPSYLIDLLYRITCVFKDFFGVLNEEAILKNFFLAYELLDEIIDFGYPQCTSTNLLKDRIHNFPTPPIDAHFHPINKTLPSTASQRPVVIKSCEKLQKNITLKNHLQIFSPQPFAREYSEEVFIDVVERLNVMQTGAGNIEYATLDGSIVVKNFLKDNPLLKIGLSDHISSIPIEEILFSSVVNYQRYANDQSLEFRPPEGETKLMNYTTSNNRLFKVPLNVSCNIEFIDKGQVNLTATIVCTLLHHSCGPIIAKCPLHPKTTQVSLHANNVAKQTYEYDATNKLLIWRIEGLTYERSVVLSALISMEGLSASAEAIKKQIGPIALTYEVPMFTSTSLQVIYLKMNTINQHFRWIRYVTMSSSHLYRI</sequence>
<dbReference type="PANTHER" id="PTHR10529">
    <property type="entry name" value="AP COMPLEX SUBUNIT MU"/>
    <property type="match status" value="1"/>
</dbReference>
<dbReference type="GO" id="GO:0006886">
    <property type="term" value="P:intracellular protein transport"/>
    <property type="evidence" value="ECO:0007669"/>
    <property type="project" value="UniProtKB-UniRule"/>
</dbReference>
<dbReference type="PIRSF" id="PIRSF005992">
    <property type="entry name" value="Clathrin_mu"/>
    <property type="match status" value="1"/>
</dbReference>
<keyword evidence="2 5" id="KW-0813">Transport</keyword>
<keyword evidence="3 5" id="KW-0653">Protein transport</keyword>
<evidence type="ECO:0000256" key="4">
    <source>
        <dbReference type="ARBA" id="ARBA00023136"/>
    </source>
</evidence>
<comment type="subcellular location">
    <subcellularLocation>
        <location evidence="1">Endomembrane system</location>
    </subcellularLocation>
</comment>
<dbReference type="FunFam" id="3.30.450.60:FF:000002">
    <property type="entry name" value="AP-2 complex subunit mu, putative"/>
    <property type="match status" value="1"/>
</dbReference>
<reference evidence="7 8" key="1">
    <citation type="journal article" date="2012" name="Nucleic Acids Res.">
        <title>Sequencing of the smallest Apicomplexan genome from the human pathogen Babesia microti.</title>
        <authorList>
            <person name="Cornillot E."/>
            <person name="Hadj-Kaddour K."/>
            <person name="Dassouli A."/>
            <person name="Noel B."/>
            <person name="Ranwez V."/>
            <person name="Vacherie B."/>
            <person name="Augagneur Y."/>
            <person name="Bres V."/>
            <person name="Duclos A."/>
            <person name="Randazzo S."/>
            <person name="Carcy B."/>
            <person name="Debierre-Grockiego F."/>
            <person name="Delbecq S."/>
            <person name="Moubri-Menage K."/>
            <person name="Shams-Eldin H."/>
            <person name="Usmani-Brown S."/>
            <person name="Bringaud F."/>
            <person name="Wincker P."/>
            <person name="Vivares C.P."/>
            <person name="Schwarz R.T."/>
            <person name="Schetters T.P."/>
            <person name="Krause P.J."/>
            <person name="Gorenflot A."/>
            <person name="Berry V."/>
            <person name="Barbe V."/>
            <person name="Ben Mamoun C."/>
        </authorList>
    </citation>
    <scope>NUCLEOTIDE SEQUENCE [LARGE SCALE GENOMIC DNA]</scope>
    <source>
        <strain evidence="7 8">RI</strain>
    </source>
</reference>
<dbReference type="Proteomes" id="UP000002899">
    <property type="component" value="Chromosome II"/>
</dbReference>
<evidence type="ECO:0000256" key="1">
    <source>
        <dbReference type="ARBA" id="ARBA00004308"/>
    </source>
</evidence>
<dbReference type="InterPro" id="IPR050431">
    <property type="entry name" value="Adaptor_comp_med_subunit"/>
</dbReference>
<protein>
    <submittedName>
        <fullName evidence="7">Adaptor complexes medium subunit family</fullName>
    </submittedName>
</protein>
<evidence type="ECO:0000256" key="2">
    <source>
        <dbReference type="ARBA" id="ARBA00022448"/>
    </source>
</evidence>
<dbReference type="RefSeq" id="XP_021338275.1">
    <property type="nucleotide sequence ID" value="XM_021481657.1"/>
</dbReference>
<dbReference type="GO" id="GO:0012505">
    <property type="term" value="C:endomembrane system"/>
    <property type="evidence" value="ECO:0007669"/>
    <property type="project" value="UniProtKB-SubCell"/>
</dbReference>
<dbReference type="InterPro" id="IPR036168">
    <property type="entry name" value="AP2_Mu_C_sf"/>
</dbReference>
<accession>A0A1R4AAP4</accession>
<dbReference type="Gene3D" id="2.60.40.1170">
    <property type="entry name" value="Mu homology domain, subdomain B"/>
    <property type="match status" value="2"/>
</dbReference>
<dbReference type="InterPro" id="IPR001392">
    <property type="entry name" value="Clathrin_mu"/>
</dbReference>
<dbReference type="PROSITE" id="PS51072">
    <property type="entry name" value="MHD"/>
    <property type="match status" value="1"/>
</dbReference>
<dbReference type="GeneID" id="24424405"/>
<proteinExistence type="inferred from homology"/>
<dbReference type="InterPro" id="IPR028565">
    <property type="entry name" value="MHD"/>
</dbReference>
<dbReference type="VEuPathDB" id="PiroplasmaDB:BMR1_02g03115"/>
<dbReference type="SUPFAM" id="SSF64356">
    <property type="entry name" value="SNARE-like"/>
    <property type="match status" value="1"/>
</dbReference>
<evidence type="ECO:0000256" key="3">
    <source>
        <dbReference type="ARBA" id="ARBA00022927"/>
    </source>
</evidence>
<organism evidence="7 8">
    <name type="scientific">Babesia microti (strain RI)</name>
    <dbReference type="NCBI Taxonomy" id="1133968"/>
    <lineage>
        <taxon>Eukaryota</taxon>
        <taxon>Sar</taxon>
        <taxon>Alveolata</taxon>
        <taxon>Apicomplexa</taxon>
        <taxon>Aconoidasida</taxon>
        <taxon>Piroplasmida</taxon>
        <taxon>Babesiidae</taxon>
        <taxon>Babesia</taxon>
    </lineage>
</organism>
<name>A0A1R4AAP4_BABMR</name>
<dbReference type="PRINTS" id="PR00314">
    <property type="entry name" value="CLATHRINADPT"/>
</dbReference>
<evidence type="ECO:0000259" key="6">
    <source>
        <dbReference type="PROSITE" id="PS51072"/>
    </source>
</evidence>
<dbReference type="Pfam" id="PF00928">
    <property type="entry name" value="Adap_comp_sub"/>
    <property type="match status" value="1"/>
</dbReference>
<feature type="domain" description="MHD" evidence="6">
    <location>
        <begin position="198"/>
        <end position="446"/>
    </location>
</feature>
<keyword evidence="8" id="KW-1185">Reference proteome</keyword>
<dbReference type="AlphaFoldDB" id="A0A1R4AAP4"/>
<reference evidence="7 8" key="3">
    <citation type="journal article" date="2016" name="Sci. Rep.">
        <title>Genome-wide diversity and gene expression profiling of Babesia microti isolates identify polymorphic genes that mediate host-pathogen interactions.</title>
        <authorList>
            <person name="Silva J.C."/>
            <person name="Cornillot E."/>
            <person name="McCracken C."/>
            <person name="Usmani-Brown S."/>
            <person name="Dwivedi A."/>
            <person name="Ifeonu O.O."/>
            <person name="Crabtree J."/>
            <person name="Gotia H.T."/>
            <person name="Virji A.Z."/>
            <person name="Reynes C."/>
            <person name="Colinge J."/>
            <person name="Kumar V."/>
            <person name="Lawres L."/>
            <person name="Pazzi J.E."/>
            <person name="Pablo J.V."/>
            <person name="Hung C."/>
            <person name="Brancato J."/>
            <person name="Kumari P."/>
            <person name="Orvis J."/>
            <person name="Tretina K."/>
            <person name="Chibucos M."/>
            <person name="Ott S."/>
            <person name="Sadzewicz L."/>
            <person name="Sengamalay N."/>
            <person name="Shetty A.C."/>
            <person name="Su Q."/>
            <person name="Tallon L."/>
            <person name="Fraser C.M."/>
            <person name="Frutos R."/>
            <person name="Molina D.M."/>
            <person name="Krause P.J."/>
            <person name="Ben Mamoun C."/>
        </authorList>
    </citation>
    <scope>NUCLEOTIDE SEQUENCE [LARGE SCALE GENOMIC DNA]</scope>
    <source>
        <strain evidence="7 8">RI</strain>
    </source>
</reference>
<keyword evidence="4" id="KW-0472">Membrane</keyword>
<dbReference type="OrthoDB" id="10259133at2759"/>
<dbReference type="GO" id="GO:0030131">
    <property type="term" value="C:clathrin adaptor complex"/>
    <property type="evidence" value="ECO:0007669"/>
    <property type="project" value="UniProtKB-UniRule"/>
</dbReference>
<dbReference type="GO" id="GO:0016192">
    <property type="term" value="P:vesicle-mediated transport"/>
    <property type="evidence" value="ECO:0007669"/>
    <property type="project" value="InterPro"/>
</dbReference>
<evidence type="ECO:0000313" key="8">
    <source>
        <dbReference type="Proteomes" id="UP000002899"/>
    </source>
</evidence>
<dbReference type="SUPFAM" id="SSF49447">
    <property type="entry name" value="Second domain of Mu2 adaptin subunit (ap50) of ap2 adaptor"/>
    <property type="match status" value="1"/>
</dbReference>
<evidence type="ECO:0000256" key="5">
    <source>
        <dbReference type="PIRNR" id="PIRNR005992"/>
    </source>
</evidence>
<evidence type="ECO:0000313" key="7">
    <source>
        <dbReference type="EMBL" id="SJK86079.1"/>
    </source>
</evidence>
<reference evidence="7 8" key="2">
    <citation type="journal article" date="2013" name="PLoS ONE">
        <title>Whole genome mapping and re-organization of the nuclear and mitochondrial genomes of Babesia microti isolates.</title>
        <authorList>
            <person name="Cornillot E."/>
            <person name="Dassouli A."/>
            <person name="Garg A."/>
            <person name="Pachikara N."/>
            <person name="Randazzo S."/>
            <person name="Depoix D."/>
            <person name="Carcy B."/>
            <person name="Delbecq S."/>
            <person name="Frutos R."/>
            <person name="Silva J.C."/>
            <person name="Sutton R."/>
            <person name="Krause P.J."/>
            <person name="Mamoun C.B."/>
        </authorList>
    </citation>
    <scope>NUCLEOTIDE SEQUENCE [LARGE SCALE GENOMIC DNA]</scope>
    <source>
        <strain evidence="7 8">RI</strain>
    </source>
</reference>
<dbReference type="Gene3D" id="3.30.450.60">
    <property type="match status" value="1"/>
</dbReference>
<gene>
    <name evidence="7" type="ORF">BMR1_02g03115</name>
</gene>
<dbReference type="InterPro" id="IPR011012">
    <property type="entry name" value="Longin-like_dom_sf"/>
</dbReference>